<evidence type="ECO:0000313" key="3">
    <source>
        <dbReference type="Proteomes" id="UP000031523"/>
    </source>
</evidence>
<organism evidence="2 3">
    <name type="scientific">Streptomyces albus (strain ATCC 21838 / DSM 41398 / FERM P-419 / JCM 4703 / NBRC 107858)</name>
    <dbReference type="NCBI Taxonomy" id="1081613"/>
    <lineage>
        <taxon>Bacteria</taxon>
        <taxon>Bacillati</taxon>
        <taxon>Actinomycetota</taxon>
        <taxon>Actinomycetes</taxon>
        <taxon>Kitasatosporales</taxon>
        <taxon>Streptomycetaceae</taxon>
        <taxon>Streptomyces</taxon>
    </lineage>
</organism>
<accession>A0A0B5EQ37</accession>
<dbReference type="InterPro" id="IPR045961">
    <property type="entry name" value="DUF6381"/>
</dbReference>
<feature type="region of interest" description="Disordered" evidence="1">
    <location>
        <begin position="1"/>
        <end position="63"/>
    </location>
</feature>
<gene>
    <name evidence="2" type="ORF">SLNWT_1009</name>
</gene>
<keyword evidence="3" id="KW-1185">Reference proteome</keyword>
<evidence type="ECO:0000256" key="1">
    <source>
        <dbReference type="SAM" id="MobiDB-lite"/>
    </source>
</evidence>
<name>A0A0B5EQ37_STRA4</name>
<dbReference type="Proteomes" id="UP000031523">
    <property type="component" value="Chromosome"/>
</dbReference>
<feature type="compositionally biased region" description="Basic and acidic residues" evidence="1">
    <location>
        <begin position="17"/>
        <end position="55"/>
    </location>
</feature>
<dbReference type="Pfam" id="PF19908">
    <property type="entry name" value="DUF6381"/>
    <property type="match status" value="1"/>
</dbReference>
<sequence>MSVADEPGARAAQMRQKAQELREAAERSSDPEARERLENKARHLQEQSEKTDRPGPGEARPMG</sequence>
<evidence type="ECO:0000313" key="2">
    <source>
        <dbReference type="EMBL" id="AJE81385.1"/>
    </source>
</evidence>
<dbReference type="KEGG" id="sals:SLNWT_1009"/>
<dbReference type="EMBL" id="CP010519">
    <property type="protein sequence ID" value="AJE81385.1"/>
    <property type="molecule type" value="Genomic_DNA"/>
</dbReference>
<protein>
    <submittedName>
        <fullName evidence="2">Small hydrophilic protein</fullName>
    </submittedName>
</protein>
<dbReference type="AlphaFoldDB" id="A0A0B5EQ37"/>
<reference evidence="2 3" key="1">
    <citation type="submission" date="2015-01" db="EMBL/GenBank/DDBJ databases">
        <title>Enhanced salinomycin production by adjusting the supply of polyketide extender units in Streptomyce albus DSM 41398.</title>
        <authorList>
            <person name="Lu C."/>
        </authorList>
    </citation>
    <scope>NUCLEOTIDE SEQUENCE [LARGE SCALE GENOMIC DNA]</scope>
    <source>
        <strain evidence="3">ATCC 21838 / DSM 41398 / FERM P-419 / JCM 4703 / NBRC 107858</strain>
    </source>
</reference>
<proteinExistence type="predicted"/>